<dbReference type="Pfam" id="PF00106">
    <property type="entry name" value="adh_short"/>
    <property type="match status" value="1"/>
</dbReference>
<dbReference type="GO" id="GO:0016020">
    <property type="term" value="C:membrane"/>
    <property type="evidence" value="ECO:0007669"/>
    <property type="project" value="TreeGrafter"/>
</dbReference>
<dbReference type="EMBL" id="CP053452">
    <property type="protein sequence ID" value="QJW93472.1"/>
    <property type="molecule type" value="Genomic_DNA"/>
</dbReference>
<dbReference type="PROSITE" id="PS00061">
    <property type="entry name" value="ADH_SHORT"/>
    <property type="match status" value="1"/>
</dbReference>
<protein>
    <recommendedName>
        <fullName evidence="4">Ketoreductase domain-containing protein</fullName>
    </recommendedName>
</protein>
<keyword evidence="2" id="KW-0560">Oxidoreductase</keyword>
<evidence type="ECO:0000256" key="3">
    <source>
        <dbReference type="RuleBase" id="RU000363"/>
    </source>
</evidence>
<proteinExistence type="inferred from homology"/>
<dbReference type="PRINTS" id="PR00080">
    <property type="entry name" value="SDRFAMILY"/>
</dbReference>
<dbReference type="Proteomes" id="UP000503447">
    <property type="component" value="Chromosome"/>
</dbReference>
<name>A0A6M5YKF8_9BACT</name>
<dbReference type="PRINTS" id="PR00081">
    <property type="entry name" value="GDHRDH"/>
</dbReference>
<evidence type="ECO:0000313" key="5">
    <source>
        <dbReference type="EMBL" id="QJW93472.1"/>
    </source>
</evidence>
<dbReference type="Gene3D" id="3.40.50.720">
    <property type="entry name" value="NAD(P)-binding Rossmann-like Domain"/>
    <property type="match status" value="1"/>
</dbReference>
<dbReference type="InterPro" id="IPR057326">
    <property type="entry name" value="KR_dom"/>
</dbReference>
<dbReference type="AlphaFoldDB" id="A0A6M5YKF8"/>
<keyword evidence="6" id="KW-1185">Reference proteome</keyword>
<sequence length="267" mass="29110">MTRDLTGKRAILTGASGGIGRAVAAALVKAGTRIALAARNVDKLKELAETLRTAGGDVIVVPTDITNPAERARLVESAVAAFGGLDLLVNNAGIGSWGHFADSTEAICRTVLEVNFFGPVELTRRAMPHLTRGTQPAVVNVTSMCGRKGMPGWSEYSASKSALVGIAEAWRAEFGRFDVDVLTVVPGMTNSGFRDNWLRADGRAKLRFEDGMAPEYLADQIVTVIRKNRSETVFGTEARRLLRFNRFFPRITDWLLAREMKRLYPKG</sequence>
<dbReference type="NCBIfam" id="NF004825">
    <property type="entry name" value="PRK06181.1"/>
    <property type="match status" value="1"/>
</dbReference>
<dbReference type="GO" id="GO:0016491">
    <property type="term" value="F:oxidoreductase activity"/>
    <property type="evidence" value="ECO:0007669"/>
    <property type="project" value="UniProtKB-KW"/>
</dbReference>
<dbReference type="SMART" id="SM00822">
    <property type="entry name" value="PKS_KR"/>
    <property type="match status" value="1"/>
</dbReference>
<evidence type="ECO:0000256" key="1">
    <source>
        <dbReference type="ARBA" id="ARBA00006484"/>
    </source>
</evidence>
<dbReference type="InterPro" id="IPR002347">
    <property type="entry name" value="SDR_fam"/>
</dbReference>
<reference evidence="6" key="1">
    <citation type="submission" date="2020-05" db="EMBL/GenBank/DDBJ databases">
        <title>Frigoriglobus tundricola gen. nov., sp. nov., a psychrotolerant cellulolytic planctomycete of the family Gemmataceae with two divergent copies of 16S rRNA gene.</title>
        <authorList>
            <person name="Kulichevskaya I.S."/>
            <person name="Ivanova A.A."/>
            <person name="Naumoff D.G."/>
            <person name="Beletsky A.V."/>
            <person name="Rijpstra W.I.C."/>
            <person name="Sinninghe Damste J.S."/>
            <person name="Mardanov A.V."/>
            <person name="Ravin N.V."/>
            <person name="Dedysh S.N."/>
        </authorList>
    </citation>
    <scope>NUCLEOTIDE SEQUENCE [LARGE SCALE GENOMIC DNA]</scope>
    <source>
        <strain evidence="6">PL17</strain>
    </source>
</reference>
<evidence type="ECO:0000259" key="4">
    <source>
        <dbReference type="SMART" id="SM00822"/>
    </source>
</evidence>
<dbReference type="InterPro" id="IPR036291">
    <property type="entry name" value="NAD(P)-bd_dom_sf"/>
</dbReference>
<feature type="domain" description="Ketoreductase" evidence="4">
    <location>
        <begin position="8"/>
        <end position="185"/>
    </location>
</feature>
<dbReference type="SUPFAM" id="SSF51735">
    <property type="entry name" value="NAD(P)-binding Rossmann-fold domains"/>
    <property type="match status" value="1"/>
</dbReference>
<evidence type="ECO:0000313" key="6">
    <source>
        <dbReference type="Proteomes" id="UP000503447"/>
    </source>
</evidence>
<dbReference type="InterPro" id="IPR020904">
    <property type="entry name" value="Sc_DH/Rdtase_CS"/>
</dbReference>
<gene>
    <name evidence="5" type="ORF">FTUN_0978</name>
</gene>
<dbReference type="PANTHER" id="PTHR44196">
    <property type="entry name" value="DEHYDROGENASE/REDUCTASE SDR FAMILY MEMBER 7B"/>
    <property type="match status" value="1"/>
</dbReference>
<evidence type="ECO:0000256" key="2">
    <source>
        <dbReference type="ARBA" id="ARBA00023002"/>
    </source>
</evidence>
<comment type="similarity">
    <text evidence="1 3">Belongs to the short-chain dehydrogenases/reductases (SDR) family.</text>
</comment>
<dbReference type="RefSeq" id="WP_171469655.1">
    <property type="nucleotide sequence ID" value="NZ_CP053452.2"/>
</dbReference>
<dbReference type="KEGG" id="ftj:FTUN_0978"/>
<organism evidence="5 6">
    <name type="scientific">Frigoriglobus tundricola</name>
    <dbReference type="NCBI Taxonomy" id="2774151"/>
    <lineage>
        <taxon>Bacteria</taxon>
        <taxon>Pseudomonadati</taxon>
        <taxon>Planctomycetota</taxon>
        <taxon>Planctomycetia</taxon>
        <taxon>Gemmatales</taxon>
        <taxon>Gemmataceae</taxon>
        <taxon>Frigoriglobus</taxon>
    </lineage>
</organism>
<accession>A0A6M5YKF8</accession>
<dbReference type="PANTHER" id="PTHR44196:SF1">
    <property type="entry name" value="DEHYDROGENASE_REDUCTASE SDR FAMILY MEMBER 7B"/>
    <property type="match status" value="1"/>
</dbReference>